<feature type="compositionally biased region" description="Gly residues" evidence="1">
    <location>
        <begin position="631"/>
        <end position="643"/>
    </location>
</feature>
<dbReference type="SMART" id="SM00546">
    <property type="entry name" value="CUE"/>
    <property type="match status" value="1"/>
</dbReference>
<dbReference type="InterPro" id="IPR041800">
    <property type="entry name" value="ASCC2_CUE"/>
</dbReference>
<dbReference type="Gene3D" id="1.10.8.10">
    <property type="entry name" value="DNA helicase RuvA subunit, C-terminal domain"/>
    <property type="match status" value="1"/>
</dbReference>
<feature type="compositionally biased region" description="Basic residues" evidence="1">
    <location>
        <begin position="656"/>
        <end position="680"/>
    </location>
</feature>
<dbReference type="InterPro" id="IPR009060">
    <property type="entry name" value="UBA-like_sf"/>
</dbReference>
<dbReference type="GeneID" id="41970401"/>
<dbReference type="InterPro" id="IPR003892">
    <property type="entry name" value="CUE"/>
</dbReference>
<feature type="region of interest" description="Disordered" evidence="1">
    <location>
        <begin position="412"/>
        <end position="432"/>
    </location>
</feature>
<dbReference type="OrthoDB" id="5577209at2759"/>
<comment type="caution">
    <text evidence="3">The sequence shown here is derived from an EMBL/GenBank/DDBJ whole genome shotgun (WGS) entry which is preliminary data.</text>
</comment>
<keyword evidence="4" id="KW-1185">Reference proteome</keyword>
<feature type="region of interest" description="Disordered" evidence="1">
    <location>
        <begin position="596"/>
        <end position="686"/>
    </location>
</feature>
<dbReference type="InterPro" id="IPR052586">
    <property type="entry name" value="ASCC2"/>
</dbReference>
<protein>
    <recommendedName>
        <fullName evidence="2">CUE domain-containing protein</fullName>
    </recommendedName>
</protein>
<gene>
    <name evidence="3" type="ORF">E0L32_002954</name>
</gene>
<dbReference type="InParanoid" id="A0A507BED8"/>
<evidence type="ECO:0000313" key="3">
    <source>
        <dbReference type="EMBL" id="TPX17853.1"/>
    </source>
</evidence>
<evidence type="ECO:0000313" key="4">
    <source>
        <dbReference type="Proteomes" id="UP000319257"/>
    </source>
</evidence>
<dbReference type="SUPFAM" id="SSF46934">
    <property type="entry name" value="UBA-like"/>
    <property type="match status" value="1"/>
</dbReference>
<sequence length="686" mass="74206">MTAPLPPFAAFPSAEWRRACPPGDWAALLGAWTLLAEAHLSLPDDDFARASLADESLSSFLPGLAREAAESPEDGLLGSGSSDDPAGAGSRLLLLRSTFRLAARVLRSAAPPPWALQWSFLSDLARLHGRRRTARLLASLSPASLSALETSSLQALKKALIADLDKGINGDLRAAEQRLVRLNFLVGASPARVAAFFLAGDDYLDALLSCFRVMNPPLRRAIVTNLYLCLAGLLVVDGAGNGEPPKVSMLTDRLYALKAAADAHRAGPLNANDSLVAELVTTTPILQHVQRRLEAAAVEVPGRTRNMIRDLASFRKPGAGMRPRRPVRRKIDKGKGVEVVDHDAVEQQVHVHRMSQITQIQDLFPELGSGFVARLLDEYGDDTEQVIAHLLEDTLPPHLKSADRGEQLTSNAMQKEHHKDLAPKSTPPPSYQLPTRHNVFDDDEMDRLVVDTSKLHFGKHESSRTAEDILQDRSTAPNKAAILSALAAFDSDDDERDDTYDAEDVGGTVDAATEEDPQEANEEALFRAFLADPYAFDRDAGTRRGIARAKLKEETGMTDEAIEGWGLMLARNPQKKRRLENKFTAFTGVQNELASTAWRASPAGSGAEDSEADGRGTSRGRGGGRGRGGRGRGGGGRGRGGNVAGPTGEKETEQARRRKEAAKSSRANHNRRDQRARKMARGGFAG</sequence>
<dbReference type="EMBL" id="SKBQ01000012">
    <property type="protein sequence ID" value="TPX17853.1"/>
    <property type="molecule type" value="Genomic_DNA"/>
</dbReference>
<reference evidence="3 4" key="1">
    <citation type="submission" date="2019-06" db="EMBL/GenBank/DDBJ databases">
        <title>Draft genome sequence of the filamentous fungus Phialemoniopsis curvata isolated from diesel fuel.</title>
        <authorList>
            <person name="Varaljay V.A."/>
            <person name="Lyon W.J."/>
            <person name="Crouch A.L."/>
            <person name="Drake C.E."/>
            <person name="Hollomon J.M."/>
            <person name="Nadeau L.J."/>
            <person name="Nunn H.S."/>
            <person name="Stevenson B.S."/>
            <person name="Bojanowski C.L."/>
            <person name="Crookes-Goodson W.J."/>
        </authorList>
    </citation>
    <scope>NUCLEOTIDE SEQUENCE [LARGE SCALE GENOMIC DNA]</scope>
    <source>
        <strain evidence="3 4">D216</strain>
    </source>
</reference>
<dbReference type="AlphaFoldDB" id="A0A507BED8"/>
<accession>A0A507BED8</accession>
<dbReference type="PANTHER" id="PTHR21494">
    <property type="entry name" value="ACTIVATING SIGNAL COINTEGRATOR 1 COMPLEX SUBUNIT 2 ASC-1 COMPLEX SUBUNIT P100"/>
    <property type="match status" value="1"/>
</dbReference>
<dbReference type="CDD" id="cd14364">
    <property type="entry name" value="CUE_ASCC2"/>
    <property type="match status" value="1"/>
</dbReference>
<dbReference type="PROSITE" id="PS51140">
    <property type="entry name" value="CUE"/>
    <property type="match status" value="1"/>
</dbReference>
<dbReference type="Proteomes" id="UP000319257">
    <property type="component" value="Unassembled WGS sequence"/>
</dbReference>
<feature type="domain" description="CUE" evidence="2">
    <location>
        <begin position="352"/>
        <end position="395"/>
    </location>
</feature>
<dbReference type="PANTHER" id="PTHR21494:SF0">
    <property type="entry name" value="ACTIVATING SIGNAL COINTEGRATOR 1 COMPLEX SUBUNIT 2"/>
    <property type="match status" value="1"/>
</dbReference>
<name>A0A507BED8_9PEZI</name>
<evidence type="ECO:0000259" key="2">
    <source>
        <dbReference type="PROSITE" id="PS51140"/>
    </source>
</evidence>
<organism evidence="3 4">
    <name type="scientific">Thyridium curvatum</name>
    <dbReference type="NCBI Taxonomy" id="1093900"/>
    <lineage>
        <taxon>Eukaryota</taxon>
        <taxon>Fungi</taxon>
        <taxon>Dikarya</taxon>
        <taxon>Ascomycota</taxon>
        <taxon>Pezizomycotina</taxon>
        <taxon>Sordariomycetes</taxon>
        <taxon>Sordariomycetidae</taxon>
        <taxon>Thyridiales</taxon>
        <taxon>Thyridiaceae</taxon>
        <taxon>Thyridium</taxon>
    </lineage>
</organism>
<dbReference type="STRING" id="1093900.A0A507BED8"/>
<dbReference type="RefSeq" id="XP_030999564.1">
    <property type="nucleotide sequence ID" value="XM_031137200.1"/>
</dbReference>
<proteinExistence type="predicted"/>
<dbReference type="Pfam" id="PF02845">
    <property type="entry name" value="CUE"/>
    <property type="match status" value="1"/>
</dbReference>
<evidence type="ECO:0000256" key="1">
    <source>
        <dbReference type="SAM" id="MobiDB-lite"/>
    </source>
</evidence>
<dbReference type="GO" id="GO:0043130">
    <property type="term" value="F:ubiquitin binding"/>
    <property type="evidence" value="ECO:0007669"/>
    <property type="project" value="InterPro"/>
</dbReference>